<dbReference type="AlphaFoldDB" id="A0A5B6UVA5"/>
<comment type="caution">
    <text evidence="2">The sequence shown here is derived from an EMBL/GenBank/DDBJ whole genome shotgun (WGS) entry which is preliminary data.</text>
</comment>
<evidence type="ECO:0000313" key="3">
    <source>
        <dbReference type="Proteomes" id="UP000325315"/>
    </source>
</evidence>
<accession>A0A5B6UVA5</accession>
<sequence>MCKRFIEGLNEDIKLLVGILDINEFVVLVERACKSEELSKEKKKADSEAHDERKRLMSKSSQPSTKRFRDASNRSKSSFGYTSRDRVRLSVGEVKLQWNQVLVVPKATSLSVDSVEGDMWENAGASIITELVISVDHGITSLNINQS</sequence>
<dbReference type="EMBL" id="SMMG02000009">
    <property type="protein sequence ID" value="KAA3462081.1"/>
    <property type="molecule type" value="Genomic_DNA"/>
</dbReference>
<feature type="compositionally biased region" description="Basic and acidic residues" evidence="1">
    <location>
        <begin position="38"/>
        <end position="55"/>
    </location>
</feature>
<reference evidence="2" key="1">
    <citation type="submission" date="2019-08" db="EMBL/GenBank/DDBJ databases">
        <authorList>
            <person name="Liu F."/>
        </authorList>
    </citation>
    <scope>NUCLEOTIDE SEQUENCE [LARGE SCALE GENOMIC DNA]</scope>
    <source>
        <strain evidence="2">PA1801</strain>
        <tissue evidence="2">Leaf</tissue>
    </source>
</reference>
<proteinExistence type="predicted"/>
<evidence type="ECO:0000256" key="1">
    <source>
        <dbReference type="SAM" id="MobiDB-lite"/>
    </source>
</evidence>
<evidence type="ECO:0000313" key="2">
    <source>
        <dbReference type="EMBL" id="KAA3462081.1"/>
    </source>
</evidence>
<name>A0A5B6UVA5_9ROSI</name>
<dbReference type="Proteomes" id="UP000325315">
    <property type="component" value="Unassembled WGS sequence"/>
</dbReference>
<feature type="region of interest" description="Disordered" evidence="1">
    <location>
        <begin position="38"/>
        <end position="81"/>
    </location>
</feature>
<protein>
    <submittedName>
        <fullName evidence="2">Gag-Pol polyprotein</fullName>
    </submittedName>
</protein>
<organism evidence="2 3">
    <name type="scientific">Gossypium australe</name>
    <dbReference type="NCBI Taxonomy" id="47621"/>
    <lineage>
        <taxon>Eukaryota</taxon>
        <taxon>Viridiplantae</taxon>
        <taxon>Streptophyta</taxon>
        <taxon>Embryophyta</taxon>
        <taxon>Tracheophyta</taxon>
        <taxon>Spermatophyta</taxon>
        <taxon>Magnoliopsida</taxon>
        <taxon>eudicotyledons</taxon>
        <taxon>Gunneridae</taxon>
        <taxon>Pentapetalae</taxon>
        <taxon>rosids</taxon>
        <taxon>malvids</taxon>
        <taxon>Malvales</taxon>
        <taxon>Malvaceae</taxon>
        <taxon>Malvoideae</taxon>
        <taxon>Gossypium</taxon>
    </lineage>
</organism>
<gene>
    <name evidence="2" type="ORF">EPI10_028603</name>
</gene>
<keyword evidence="3" id="KW-1185">Reference proteome</keyword>